<organism evidence="1 2">
    <name type="scientific">Anaerotignum lactatifermentans DSM 14214</name>
    <dbReference type="NCBI Taxonomy" id="1121323"/>
    <lineage>
        <taxon>Bacteria</taxon>
        <taxon>Bacillati</taxon>
        <taxon>Bacillota</taxon>
        <taxon>Clostridia</taxon>
        <taxon>Lachnospirales</taxon>
        <taxon>Anaerotignaceae</taxon>
        <taxon>Anaerotignum</taxon>
    </lineage>
</organism>
<evidence type="ECO:0000313" key="2">
    <source>
        <dbReference type="Proteomes" id="UP000183975"/>
    </source>
</evidence>
<accession>A0A1M6XF49</accession>
<evidence type="ECO:0000313" key="1">
    <source>
        <dbReference type="EMBL" id="SHL04479.1"/>
    </source>
</evidence>
<sequence length="281" mass="33494">MANITSANGTLTLVGDWKEEDIALFQPVLNSWSFYGQYGIQYCGNLSEQNKSASFFGCGRWGFSGTLESFHEWTIDWIKTHGPLTEQEYKDFLKNMHKKDLKIEMSYEDDGDDFFVEETGFFVSDGEKLIYYTIVSAPIEIPWEDYGKECFDAAVEFFRSFTEDADDLKLKKWVKQWIRPSHCYLDYEPGEDVYEFLENNLFMMEDAFFYDEILFDALKQNIKLKEDERLEEMYRFMEETYGIDYTLELPEDFDRSELAENESDEEFIRWYEQLEEKMKAK</sequence>
<keyword evidence="2" id="KW-1185">Reference proteome</keyword>
<name>A0A1M6XF49_9FIRM</name>
<gene>
    <name evidence="1" type="ORF">SAMN02745138_02777</name>
</gene>
<dbReference type="AlphaFoldDB" id="A0A1M6XF49"/>
<protein>
    <submittedName>
        <fullName evidence="1">Uncharacterized protein</fullName>
    </submittedName>
</protein>
<proteinExistence type="predicted"/>
<dbReference type="EMBL" id="FRAH01000062">
    <property type="protein sequence ID" value="SHL04479.1"/>
    <property type="molecule type" value="Genomic_DNA"/>
</dbReference>
<dbReference type="OrthoDB" id="3077698at2"/>
<dbReference type="Proteomes" id="UP000183975">
    <property type="component" value="Unassembled WGS sequence"/>
</dbReference>
<dbReference type="RefSeq" id="WP_072852768.1">
    <property type="nucleotide sequence ID" value="NZ_FRAH01000062.1"/>
</dbReference>
<reference evidence="1 2" key="1">
    <citation type="submission" date="2016-11" db="EMBL/GenBank/DDBJ databases">
        <authorList>
            <person name="Jaros S."/>
            <person name="Januszkiewicz K."/>
            <person name="Wedrychowicz H."/>
        </authorList>
    </citation>
    <scope>NUCLEOTIDE SEQUENCE [LARGE SCALE GENOMIC DNA]</scope>
    <source>
        <strain evidence="1 2">DSM 14214</strain>
    </source>
</reference>